<name>A0AA35SFA5_GEOBA</name>
<evidence type="ECO:0000256" key="2">
    <source>
        <dbReference type="SAM" id="Phobius"/>
    </source>
</evidence>
<reference evidence="4" key="1">
    <citation type="submission" date="2023-03" db="EMBL/GenBank/DDBJ databases">
        <authorList>
            <person name="Steffen K."/>
            <person name="Cardenas P."/>
        </authorList>
    </citation>
    <scope>NUCLEOTIDE SEQUENCE</scope>
</reference>
<dbReference type="Pfam" id="PF00084">
    <property type="entry name" value="Sushi"/>
    <property type="match status" value="1"/>
</dbReference>
<evidence type="ECO:0000256" key="1">
    <source>
        <dbReference type="ARBA" id="ARBA00023157"/>
    </source>
</evidence>
<accession>A0AA35SFA5</accession>
<keyword evidence="5" id="KW-1185">Reference proteome</keyword>
<keyword evidence="2" id="KW-1133">Transmembrane helix</keyword>
<evidence type="ECO:0000259" key="3">
    <source>
        <dbReference type="Pfam" id="PF00084"/>
    </source>
</evidence>
<keyword evidence="2" id="KW-0812">Transmembrane</keyword>
<dbReference type="EMBL" id="CASHTH010002286">
    <property type="protein sequence ID" value="CAI8027561.1"/>
    <property type="molecule type" value="Genomic_DNA"/>
</dbReference>
<protein>
    <recommendedName>
        <fullName evidence="3">Sushi domain-containing protein</fullName>
    </recommendedName>
</protein>
<evidence type="ECO:0000313" key="5">
    <source>
        <dbReference type="Proteomes" id="UP001174909"/>
    </source>
</evidence>
<keyword evidence="2" id="KW-0472">Membrane</keyword>
<dbReference type="InterPro" id="IPR000436">
    <property type="entry name" value="Sushi_SCR_CCP_dom"/>
</dbReference>
<gene>
    <name evidence="4" type="ORF">GBAR_LOCUS15744</name>
</gene>
<keyword evidence="1" id="KW-1015">Disulfide bond</keyword>
<feature type="domain" description="Sushi" evidence="3">
    <location>
        <begin position="149"/>
        <end position="180"/>
    </location>
</feature>
<evidence type="ECO:0000313" key="4">
    <source>
        <dbReference type="EMBL" id="CAI8027561.1"/>
    </source>
</evidence>
<proteinExistence type="predicted"/>
<dbReference type="AlphaFoldDB" id="A0AA35SFA5"/>
<feature type="transmembrane region" description="Helical" evidence="2">
    <location>
        <begin position="280"/>
        <end position="303"/>
    </location>
</feature>
<comment type="caution">
    <text evidence="4">The sequence shown here is derived from an EMBL/GenBank/DDBJ whole genome shotgun (WGS) entry which is preliminary data.</text>
</comment>
<sequence>MDRVSGRRRAHATLLHMLMVYVPCLSLIKSLKGVQGLSLSSSPSSEDGIISVCPATTVTLACTASGVVALGWRNQNGAIRGFSASDPESMVIEEGPYTLTLVSVDNDDGDSDADLTSTLEVMVDDITNGTNISCVIVGNQIHLVIYRIIGAQVTYSCDTHLVLVGETVATCSLPSLTWLPSSGDVTCIQPSECNATFDLLQRNLLFNVVNQSFSCAAGYSSSDSLQSKCVSGEWIIYPSTIMCIADESSITQEPPLTRGASMTQRCTAVPNRSSLSTAEAVATAGVVCGVCCFTAGLLLGVLLTQCHGHCHRKGRRGQTEIPPVYEGIPLEKTPPIELNTNEAYGPIAK</sequence>
<dbReference type="Proteomes" id="UP001174909">
    <property type="component" value="Unassembled WGS sequence"/>
</dbReference>
<organism evidence="4 5">
    <name type="scientific">Geodia barretti</name>
    <name type="common">Barrett's horny sponge</name>
    <dbReference type="NCBI Taxonomy" id="519541"/>
    <lineage>
        <taxon>Eukaryota</taxon>
        <taxon>Metazoa</taxon>
        <taxon>Porifera</taxon>
        <taxon>Demospongiae</taxon>
        <taxon>Heteroscleromorpha</taxon>
        <taxon>Tetractinellida</taxon>
        <taxon>Astrophorina</taxon>
        <taxon>Geodiidae</taxon>
        <taxon>Geodia</taxon>
    </lineage>
</organism>